<dbReference type="AlphaFoldDB" id="A0A3S4JY31"/>
<protein>
    <submittedName>
        <fullName evidence="2">Predicted nucleotidyltransferases</fullName>
    </submittedName>
</protein>
<gene>
    <name evidence="2" type="ORF">NCTC9419_04686</name>
</gene>
<dbReference type="Gene3D" id="3.30.460.10">
    <property type="entry name" value="Beta Polymerase, domain 2"/>
    <property type="match status" value="1"/>
</dbReference>
<dbReference type="Proteomes" id="UP000271603">
    <property type="component" value="Chromosome"/>
</dbReference>
<reference evidence="2 3" key="1">
    <citation type="submission" date="2018-12" db="EMBL/GenBank/DDBJ databases">
        <authorList>
            <consortium name="Pathogen Informatics"/>
        </authorList>
    </citation>
    <scope>NUCLEOTIDE SEQUENCE [LARGE SCALE GENOMIC DNA]</scope>
    <source>
        <strain evidence="2 3">NCTC9419</strain>
    </source>
</reference>
<dbReference type="EMBL" id="LR134155">
    <property type="protein sequence ID" value="VEA73064.1"/>
    <property type="molecule type" value="Genomic_DNA"/>
</dbReference>
<accession>A0A3S4JY31</accession>
<dbReference type="CDD" id="cd05403">
    <property type="entry name" value="NT_KNTase_like"/>
    <property type="match status" value="1"/>
</dbReference>
<keyword evidence="2" id="KW-0808">Transferase</keyword>
<proteinExistence type="predicted"/>
<dbReference type="STRING" id="61652.AXX16_3362"/>
<dbReference type="InterPro" id="IPR043519">
    <property type="entry name" value="NT_sf"/>
</dbReference>
<dbReference type="InterPro" id="IPR002934">
    <property type="entry name" value="Polymerase_NTP_transf_dom"/>
</dbReference>
<organism evidence="2 3">
    <name type="scientific">Serratia rubidaea</name>
    <name type="common">Serratia marinorubra</name>
    <dbReference type="NCBI Taxonomy" id="61652"/>
    <lineage>
        <taxon>Bacteria</taxon>
        <taxon>Pseudomonadati</taxon>
        <taxon>Pseudomonadota</taxon>
        <taxon>Gammaproteobacteria</taxon>
        <taxon>Enterobacterales</taxon>
        <taxon>Yersiniaceae</taxon>
        <taxon>Serratia</taxon>
    </lineage>
</organism>
<sequence>MMAVDHNGYIATSGEASFQAEFTGVIDDAVRQLTATLGDVLHSIYVYGSVARGKATVGRSDLDLCIIFYRPLQPAQESALASVRSELEAAHPMVSKIDLDCGILPEVMAAENLHSWGYWLKHHCRCVYGVDLAGRFPRFKPSRAIAVALNGDYLSVLHDYIERIQQMDDVNQRRRLQQSAAKKLIRATSLWRGEQDRDWPETLEEHAIKFIRRYPQLTGEINYFLAQGQQTDARHREFIVRLHALMACLEQLER</sequence>
<dbReference type="Pfam" id="PF01909">
    <property type="entry name" value="NTP_transf_2"/>
    <property type="match status" value="1"/>
</dbReference>
<name>A0A3S4JY31_SERRU</name>
<dbReference type="SUPFAM" id="SSF81301">
    <property type="entry name" value="Nucleotidyltransferase"/>
    <property type="match status" value="1"/>
</dbReference>
<feature type="domain" description="Polymerase nucleotidyl transferase" evidence="1">
    <location>
        <begin position="43"/>
        <end position="88"/>
    </location>
</feature>
<evidence type="ECO:0000313" key="3">
    <source>
        <dbReference type="Proteomes" id="UP000271603"/>
    </source>
</evidence>
<evidence type="ECO:0000313" key="2">
    <source>
        <dbReference type="EMBL" id="VEA73064.1"/>
    </source>
</evidence>
<dbReference type="GO" id="GO:0016779">
    <property type="term" value="F:nucleotidyltransferase activity"/>
    <property type="evidence" value="ECO:0007669"/>
    <property type="project" value="InterPro"/>
</dbReference>
<evidence type="ECO:0000259" key="1">
    <source>
        <dbReference type="Pfam" id="PF01909"/>
    </source>
</evidence>